<keyword evidence="9" id="KW-0966">Cell projection</keyword>
<evidence type="ECO:0000256" key="6">
    <source>
        <dbReference type="ARBA" id="ARBA00023163"/>
    </source>
</evidence>
<comment type="caution">
    <text evidence="9">The sequence shown here is derived from an EMBL/GenBank/DDBJ whole genome shotgun (WGS) entry which is preliminary data.</text>
</comment>
<dbReference type="NCBIfam" id="TIGR03824">
    <property type="entry name" value="FlgM_jcvi"/>
    <property type="match status" value="1"/>
</dbReference>
<keyword evidence="9" id="KW-0282">Flagellum</keyword>
<evidence type="ECO:0000256" key="5">
    <source>
        <dbReference type="ARBA" id="ARBA00023015"/>
    </source>
</evidence>
<evidence type="ECO:0000256" key="2">
    <source>
        <dbReference type="ARBA" id="ARBA00017823"/>
    </source>
</evidence>
<dbReference type="SUPFAM" id="SSF101498">
    <property type="entry name" value="Anti-sigma factor FlgM"/>
    <property type="match status" value="1"/>
</dbReference>
<keyword evidence="4" id="KW-1005">Bacterial flagellum biogenesis</keyword>
<keyword evidence="9" id="KW-0969">Cilium</keyword>
<keyword evidence="5" id="KW-0805">Transcription regulation</keyword>
<evidence type="ECO:0000256" key="1">
    <source>
        <dbReference type="ARBA" id="ARBA00005322"/>
    </source>
</evidence>
<proteinExistence type="inferred from homology"/>
<dbReference type="Gene3D" id="6.10.140.30">
    <property type="entry name" value="Anti-sigma-28 factor FlgM"/>
    <property type="match status" value="1"/>
</dbReference>
<keyword evidence="3" id="KW-0678">Repressor</keyword>
<comment type="similarity">
    <text evidence="1">Belongs to the FlgM family.</text>
</comment>
<name>A0A6N8CQU3_9BACI</name>
<dbReference type="EMBL" id="WNHB01000007">
    <property type="protein sequence ID" value="MTT31557.1"/>
    <property type="molecule type" value="Genomic_DNA"/>
</dbReference>
<feature type="domain" description="Anti-sigma-28 factor FlgM C-terminal" evidence="8">
    <location>
        <begin position="43"/>
        <end position="92"/>
    </location>
</feature>
<dbReference type="Pfam" id="PF04316">
    <property type="entry name" value="FlgM"/>
    <property type="match status" value="1"/>
</dbReference>
<sequence length="98" mass="11414">MKDEVKKLKINGYHSNPINPYQHYSQSTKKVEKTKQPSQVKSDQVNISDEAKKLQGIKRLETERITKVNTIKEKIENGTYSINTDEVAKKMLSYWKSK</sequence>
<evidence type="ECO:0000256" key="4">
    <source>
        <dbReference type="ARBA" id="ARBA00022795"/>
    </source>
</evidence>
<dbReference type="InterPro" id="IPR035890">
    <property type="entry name" value="Anti-sigma-28_factor_FlgM_sf"/>
</dbReference>
<evidence type="ECO:0000313" key="9">
    <source>
        <dbReference type="EMBL" id="MTT31557.1"/>
    </source>
</evidence>
<feature type="compositionally biased region" description="Polar residues" evidence="7">
    <location>
        <begin position="13"/>
        <end position="28"/>
    </location>
</feature>
<dbReference type="Proteomes" id="UP000440978">
    <property type="component" value="Unassembled WGS sequence"/>
</dbReference>
<feature type="region of interest" description="Disordered" evidence="7">
    <location>
        <begin position="1"/>
        <end position="44"/>
    </location>
</feature>
<dbReference type="InterPro" id="IPR031316">
    <property type="entry name" value="FlgM_C"/>
</dbReference>
<dbReference type="InterPro" id="IPR007412">
    <property type="entry name" value="FlgM"/>
</dbReference>
<dbReference type="AlphaFoldDB" id="A0A6N8CQU3"/>
<evidence type="ECO:0000256" key="7">
    <source>
        <dbReference type="SAM" id="MobiDB-lite"/>
    </source>
</evidence>
<dbReference type="GO" id="GO:0045892">
    <property type="term" value="P:negative regulation of DNA-templated transcription"/>
    <property type="evidence" value="ECO:0007669"/>
    <property type="project" value="InterPro"/>
</dbReference>
<organism evidence="9 10">
    <name type="scientific">Terrilactibacillus tamarindi</name>
    <dbReference type="NCBI Taxonomy" id="2599694"/>
    <lineage>
        <taxon>Bacteria</taxon>
        <taxon>Bacillati</taxon>
        <taxon>Bacillota</taxon>
        <taxon>Bacilli</taxon>
        <taxon>Bacillales</taxon>
        <taxon>Bacillaceae</taxon>
        <taxon>Terrilactibacillus</taxon>
    </lineage>
</organism>
<protein>
    <recommendedName>
        <fullName evidence="2">Negative regulator of flagellin synthesis</fullName>
    </recommendedName>
</protein>
<gene>
    <name evidence="9" type="primary">flgM</name>
    <name evidence="9" type="ORF">GMB86_05950</name>
</gene>
<keyword evidence="10" id="KW-1185">Reference proteome</keyword>
<reference evidence="9 10" key="1">
    <citation type="submission" date="2019-11" db="EMBL/GenBank/DDBJ databases">
        <title>Terrilactibacillus tamarindus sp. nov. BCM23-1 isolated from bark of Tamarindus indica.</title>
        <authorList>
            <person name="Kingkaew E."/>
            <person name="Tanasupawat S."/>
        </authorList>
    </citation>
    <scope>NUCLEOTIDE SEQUENCE [LARGE SCALE GENOMIC DNA]</scope>
    <source>
        <strain evidence="9 10">BCM23-1</strain>
    </source>
</reference>
<evidence type="ECO:0000256" key="3">
    <source>
        <dbReference type="ARBA" id="ARBA00022491"/>
    </source>
</evidence>
<evidence type="ECO:0000259" key="8">
    <source>
        <dbReference type="Pfam" id="PF04316"/>
    </source>
</evidence>
<dbReference type="GO" id="GO:0044781">
    <property type="term" value="P:bacterial-type flagellum organization"/>
    <property type="evidence" value="ECO:0007669"/>
    <property type="project" value="UniProtKB-KW"/>
</dbReference>
<evidence type="ECO:0000313" key="10">
    <source>
        <dbReference type="Proteomes" id="UP000440978"/>
    </source>
</evidence>
<accession>A0A6N8CQU3</accession>
<keyword evidence="6" id="KW-0804">Transcription</keyword>